<evidence type="ECO:0008006" key="3">
    <source>
        <dbReference type="Google" id="ProtNLM"/>
    </source>
</evidence>
<proteinExistence type="predicted"/>
<name>A0ABU9CGM8_9BURK</name>
<evidence type="ECO:0000313" key="1">
    <source>
        <dbReference type="EMBL" id="MEK8051010.1"/>
    </source>
</evidence>
<protein>
    <recommendedName>
        <fullName evidence="3">WGR domain-containing protein</fullName>
    </recommendedName>
</protein>
<dbReference type="EMBL" id="JBBUTH010000007">
    <property type="protein sequence ID" value="MEK8051010.1"/>
    <property type="molecule type" value="Genomic_DNA"/>
</dbReference>
<organism evidence="1 2">
    <name type="scientific">Pseudaquabacterium inlustre</name>
    <dbReference type="NCBI Taxonomy" id="2984192"/>
    <lineage>
        <taxon>Bacteria</taxon>
        <taxon>Pseudomonadati</taxon>
        <taxon>Pseudomonadota</taxon>
        <taxon>Betaproteobacteria</taxon>
        <taxon>Burkholderiales</taxon>
        <taxon>Sphaerotilaceae</taxon>
        <taxon>Pseudaquabacterium</taxon>
    </lineage>
</organism>
<dbReference type="Proteomes" id="UP001365405">
    <property type="component" value="Unassembled WGS sequence"/>
</dbReference>
<comment type="caution">
    <text evidence="1">The sequence shown here is derived from an EMBL/GenBank/DDBJ whole genome shotgun (WGS) entry which is preliminary data.</text>
</comment>
<accession>A0ABU9CGM8</accession>
<dbReference type="RefSeq" id="WP_341410703.1">
    <property type="nucleotide sequence ID" value="NZ_JBBUTH010000007.1"/>
</dbReference>
<evidence type="ECO:0000313" key="2">
    <source>
        <dbReference type="Proteomes" id="UP001365405"/>
    </source>
</evidence>
<sequence length="78" mass="8575">MIESFHRPRSVGRFLLSPLTRATDCGRYAASLSIRSGQGQGTHDRIFRFTPLFGSAQAAARYALNQGMDYLAQPCLPA</sequence>
<reference evidence="1 2" key="1">
    <citation type="submission" date="2024-04" db="EMBL/GenBank/DDBJ databases">
        <title>Novel species of the genus Ideonella isolated from streams.</title>
        <authorList>
            <person name="Lu H."/>
        </authorList>
    </citation>
    <scope>NUCLEOTIDE SEQUENCE [LARGE SCALE GENOMIC DNA]</scope>
    <source>
        <strain evidence="1 2">DXS22W</strain>
    </source>
</reference>
<keyword evidence="2" id="KW-1185">Reference proteome</keyword>
<gene>
    <name evidence="1" type="ORF">AACH10_12240</name>
</gene>